<organism evidence="1 2">
    <name type="scientific">Cladosporium halotolerans</name>
    <dbReference type="NCBI Taxonomy" id="1052096"/>
    <lineage>
        <taxon>Eukaryota</taxon>
        <taxon>Fungi</taxon>
        <taxon>Dikarya</taxon>
        <taxon>Ascomycota</taxon>
        <taxon>Pezizomycotina</taxon>
        <taxon>Dothideomycetes</taxon>
        <taxon>Dothideomycetidae</taxon>
        <taxon>Cladosporiales</taxon>
        <taxon>Cladosporiaceae</taxon>
        <taxon>Cladosporium</taxon>
    </lineage>
</organism>
<dbReference type="GeneID" id="96003289"/>
<dbReference type="RefSeq" id="XP_069232547.1">
    <property type="nucleotide sequence ID" value="XM_069370451.1"/>
</dbReference>
<sequence length="194" mass="22123">MNNALVVARHIWQFLTIAQVESFDWWTAVSFLPCSPNIDGPQCYNAINETAGYNSALIYIDPNFNQTRDYNLYLTKRAFMLKHYSYFHRPGSVRYDIPQGQLPYGVNAFASAHGPETAIEQPHNRTWNVLFFNNQTEAYDIDLKSPSPSARLIKIVETDTSSDWKVTSVEWSSKGIPVRYTILGQSMVTLQFAA</sequence>
<reference evidence="1 2" key="1">
    <citation type="journal article" date="2020" name="Microbiol. Resour. Announc.">
        <title>Draft Genome Sequence of a Cladosporium Species Isolated from the Mesophotic Ascidian Didemnum maculosum.</title>
        <authorList>
            <person name="Gioti A."/>
            <person name="Siaperas R."/>
            <person name="Nikolaivits E."/>
            <person name="Le Goff G."/>
            <person name="Ouazzani J."/>
            <person name="Kotoulas G."/>
            <person name="Topakas E."/>
        </authorList>
    </citation>
    <scope>NUCLEOTIDE SEQUENCE [LARGE SCALE GENOMIC DNA]</scope>
    <source>
        <strain evidence="1 2">TM138-S3</strain>
    </source>
</reference>
<dbReference type="AlphaFoldDB" id="A0AB34KZF8"/>
<comment type="caution">
    <text evidence="1">The sequence shown here is derived from an EMBL/GenBank/DDBJ whole genome shotgun (WGS) entry which is preliminary data.</text>
</comment>
<proteinExistence type="predicted"/>
<gene>
    <name evidence="1" type="ORF">WHR41_01845</name>
</gene>
<dbReference type="Gene3D" id="3.20.20.80">
    <property type="entry name" value="Glycosidases"/>
    <property type="match status" value="1"/>
</dbReference>
<dbReference type="EMBL" id="JAAQHG020000004">
    <property type="protein sequence ID" value="KAL1589442.1"/>
    <property type="molecule type" value="Genomic_DNA"/>
</dbReference>
<name>A0AB34KZF8_9PEZI</name>
<protein>
    <submittedName>
        <fullName evidence="1">Uncharacterized protein</fullName>
    </submittedName>
</protein>
<evidence type="ECO:0000313" key="1">
    <source>
        <dbReference type="EMBL" id="KAL1589442.1"/>
    </source>
</evidence>
<accession>A0AB34KZF8</accession>
<dbReference type="Proteomes" id="UP000803884">
    <property type="component" value="Unassembled WGS sequence"/>
</dbReference>
<evidence type="ECO:0000313" key="2">
    <source>
        <dbReference type="Proteomes" id="UP000803884"/>
    </source>
</evidence>
<keyword evidence="2" id="KW-1185">Reference proteome</keyword>